<evidence type="ECO:0000256" key="1">
    <source>
        <dbReference type="SAM" id="MobiDB-lite"/>
    </source>
</evidence>
<evidence type="ECO:0000313" key="2">
    <source>
        <dbReference type="EnsemblPlants" id="LPERR04G06610.1"/>
    </source>
</evidence>
<dbReference type="EnsemblPlants" id="LPERR04G06610.1">
    <property type="protein sequence ID" value="LPERR04G06610.1"/>
    <property type="gene ID" value="LPERR04G06610"/>
</dbReference>
<reference evidence="2 3" key="1">
    <citation type="submission" date="2012-08" db="EMBL/GenBank/DDBJ databases">
        <title>Oryza genome evolution.</title>
        <authorList>
            <person name="Wing R.A."/>
        </authorList>
    </citation>
    <scope>NUCLEOTIDE SEQUENCE</scope>
</reference>
<keyword evidence="3" id="KW-1185">Reference proteome</keyword>
<evidence type="ECO:0000313" key="3">
    <source>
        <dbReference type="Proteomes" id="UP000032180"/>
    </source>
</evidence>
<feature type="compositionally biased region" description="Polar residues" evidence="1">
    <location>
        <begin position="12"/>
        <end position="25"/>
    </location>
</feature>
<accession>A0A0D9W407</accession>
<reference evidence="3" key="2">
    <citation type="submission" date="2013-12" db="EMBL/GenBank/DDBJ databases">
        <authorList>
            <person name="Yu Y."/>
            <person name="Lee S."/>
            <person name="de Baynast K."/>
            <person name="Wissotski M."/>
            <person name="Liu L."/>
            <person name="Talag J."/>
            <person name="Goicoechea J."/>
            <person name="Angelova A."/>
            <person name="Jetty R."/>
            <person name="Kudrna D."/>
            <person name="Golser W."/>
            <person name="Rivera L."/>
            <person name="Zhang J."/>
            <person name="Wing R."/>
        </authorList>
    </citation>
    <scope>NUCLEOTIDE SEQUENCE</scope>
</reference>
<dbReference type="AlphaFoldDB" id="A0A0D9W407"/>
<proteinExistence type="predicted"/>
<protein>
    <submittedName>
        <fullName evidence="2">Uncharacterized protein</fullName>
    </submittedName>
</protein>
<feature type="region of interest" description="Disordered" evidence="1">
    <location>
        <begin position="1"/>
        <end position="25"/>
    </location>
</feature>
<dbReference type="Gramene" id="LPERR04G06610.1">
    <property type="protein sequence ID" value="LPERR04G06610.1"/>
    <property type="gene ID" value="LPERR04G06610"/>
</dbReference>
<dbReference type="HOGENOM" id="CLU_2561591_0_0_1"/>
<sequence>MALTTPRRRSARPTNSSGNAATSAPYSALSARHLELGTETQLHHHPHRLADPRMHHHVYWVRRCGLARQPCSVLEYLVRVWQ</sequence>
<name>A0A0D9W407_9ORYZ</name>
<dbReference type="Proteomes" id="UP000032180">
    <property type="component" value="Chromosome 4"/>
</dbReference>
<reference evidence="2" key="3">
    <citation type="submission" date="2015-04" db="UniProtKB">
        <authorList>
            <consortium name="EnsemblPlants"/>
        </authorList>
    </citation>
    <scope>IDENTIFICATION</scope>
</reference>
<feature type="compositionally biased region" description="Basic residues" evidence="1">
    <location>
        <begin position="1"/>
        <end position="11"/>
    </location>
</feature>
<organism evidence="2 3">
    <name type="scientific">Leersia perrieri</name>
    <dbReference type="NCBI Taxonomy" id="77586"/>
    <lineage>
        <taxon>Eukaryota</taxon>
        <taxon>Viridiplantae</taxon>
        <taxon>Streptophyta</taxon>
        <taxon>Embryophyta</taxon>
        <taxon>Tracheophyta</taxon>
        <taxon>Spermatophyta</taxon>
        <taxon>Magnoliopsida</taxon>
        <taxon>Liliopsida</taxon>
        <taxon>Poales</taxon>
        <taxon>Poaceae</taxon>
        <taxon>BOP clade</taxon>
        <taxon>Oryzoideae</taxon>
        <taxon>Oryzeae</taxon>
        <taxon>Oryzinae</taxon>
        <taxon>Leersia</taxon>
    </lineage>
</organism>